<evidence type="ECO:0000313" key="3">
    <source>
        <dbReference type="EMBL" id="KAK1758902.1"/>
    </source>
</evidence>
<evidence type="ECO:0000259" key="2">
    <source>
        <dbReference type="PROSITE" id="PS50097"/>
    </source>
</evidence>
<feature type="compositionally biased region" description="Low complexity" evidence="1">
    <location>
        <begin position="224"/>
        <end position="251"/>
    </location>
</feature>
<dbReference type="CDD" id="cd18186">
    <property type="entry name" value="BTB_POZ_ZBTB_KLHL-like"/>
    <property type="match status" value="1"/>
</dbReference>
<dbReference type="PANTHER" id="PTHR47843:SF5">
    <property type="entry name" value="BTB_POZ DOMAIN PROTEIN"/>
    <property type="match status" value="1"/>
</dbReference>
<dbReference type="Pfam" id="PF00651">
    <property type="entry name" value="BTB"/>
    <property type="match status" value="1"/>
</dbReference>
<protein>
    <recommendedName>
        <fullName evidence="2">BTB domain-containing protein</fullName>
    </recommendedName>
</protein>
<feature type="compositionally biased region" description="Polar residues" evidence="1">
    <location>
        <begin position="149"/>
        <end position="160"/>
    </location>
</feature>
<evidence type="ECO:0000256" key="1">
    <source>
        <dbReference type="SAM" id="MobiDB-lite"/>
    </source>
</evidence>
<proteinExistence type="predicted"/>
<feature type="domain" description="BTB" evidence="2">
    <location>
        <begin position="23"/>
        <end position="83"/>
    </location>
</feature>
<keyword evidence="4" id="KW-1185">Reference proteome</keyword>
<feature type="compositionally biased region" description="Basic and acidic residues" evidence="1">
    <location>
        <begin position="190"/>
        <end position="200"/>
    </location>
</feature>
<feature type="compositionally biased region" description="Basic residues" evidence="1">
    <location>
        <begin position="177"/>
        <end position="188"/>
    </location>
</feature>
<accession>A0AAJ0BL71</accession>
<dbReference type="SUPFAM" id="SSF54695">
    <property type="entry name" value="POZ domain"/>
    <property type="match status" value="1"/>
</dbReference>
<dbReference type="AlphaFoldDB" id="A0AAJ0BL71"/>
<evidence type="ECO:0000313" key="4">
    <source>
        <dbReference type="Proteomes" id="UP001239445"/>
    </source>
</evidence>
<sequence length="353" mass="38439">MTAGHYDELINSLKRLYLKPEFSDLNIVSTYKTYPVHKAVVCPRSPYLAEKCRDLAVTGSGNTIEVPEDDPQAVHLVIEYLYNLDYSDTLPEDLLEVKSPECPENESTLGGFSVESPVVLSNGFDHGPEAAAAAEIQPPEDPPAVRALSPQQADTESSQPAAAGEPLDDFLPIKETPKKKKKGKKGRKLGLLDDPPRGPDDVAPPPAQADSPEPPIEAVPEPAPAAEDTTQPAAPTTTTTPQQQQQQQQKLTTHAKLYSLSAKYGISELRALALTKFEAEAHNGWDAGDFVRAAGEVYSSPLLGQENHKDIRRAVTGLVYSHGELLEVGEMQDILRGELALDLIRRLREEGVW</sequence>
<feature type="region of interest" description="Disordered" evidence="1">
    <location>
        <begin position="137"/>
        <end position="251"/>
    </location>
</feature>
<comment type="caution">
    <text evidence="3">The sequence shown here is derived from an EMBL/GenBank/DDBJ whole genome shotgun (WGS) entry which is preliminary data.</text>
</comment>
<dbReference type="InterPro" id="IPR000210">
    <property type="entry name" value="BTB/POZ_dom"/>
</dbReference>
<gene>
    <name evidence="3" type="ORF">QBC47DRAFT_409716</name>
</gene>
<dbReference type="EMBL" id="MU839828">
    <property type="protein sequence ID" value="KAK1758902.1"/>
    <property type="molecule type" value="Genomic_DNA"/>
</dbReference>
<feature type="compositionally biased region" description="Pro residues" evidence="1">
    <location>
        <begin position="202"/>
        <end position="223"/>
    </location>
</feature>
<name>A0AAJ0BL71_9PEZI</name>
<dbReference type="PANTHER" id="PTHR47843">
    <property type="entry name" value="BTB DOMAIN-CONTAINING PROTEIN-RELATED"/>
    <property type="match status" value="1"/>
</dbReference>
<dbReference type="InterPro" id="IPR011333">
    <property type="entry name" value="SKP1/BTB/POZ_sf"/>
</dbReference>
<reference evidence="3" key="1">
    <citation type="submission" date="2023-06" db="EMBL/GenBank/DDBJ databases">
        <title>Genome-scale phylogeny and comparative genomics of the fungal order Sordariales.</title>
        <authorList>
            <consortium name="Lawrence Berkeley National Laboratory"/>
            <person name="Hensen N."/>
            <person name="Bonometti L."/>
            <person name="Westerberg I."/>
            <person name="Brannstrom I.O."/>
            <person name="Guillou S."/>
            <person name="Cros-Aarteil S."/>
            <person name="Calhoun S."/>
            <person name="Haridas S."/>
            <person name="Kuo A."/>
            <person name="Mondo S."/>
            <person name="Pangilinan J."/>
            <person name="Riley R."/>
            <person name="Labutti K."/>
            <person name="Andreopoulos B."/>
            <person name="Lipzen A."/>
            <person name="Chen C."/>
            <person name="Yanf M."/>
            <person name="Daum C."/>
            <person name="Ng V."/>
            <person name="Clum A."/>
            <person name="Steindorff A."/>
            <person name="Ohm R."/>
            <person name="Martin F."/>
            <person name="Silar P."/>
            <person name="Natvig D."/>
            <person name="Lalanne C."/>
            <person name="Gautier V."/>
            <person name="Ament-Velasquez S.L."/>
            <person name="Kruys A."/>
            <person name="Hutchinson M.I."/>
            <person name="Powell A.J."/>
            <person name="Barry K."/>
            <person name="Miller A.N."/>
            <person name="Grigoriev I.V."/>
            <person name="Debuchy R."/>
            <person name="Gladieux P."/>
            <person name="Thoren M.H."/>
            <person name="Johannesson H."/>
        </authorList>
    </citation>
    <scope>NUCLEOTIDE SEQUENCE</scope>
    <source>
        <strain evidence="3">PSN4</strain>
    </source>
</reference>
<dbReference type="Gene3D" id="3.30.710.10">
    <property type="entry name" value="Potassium Channel Kv1.1, Chain A"/>
    <property type="match status" value="1"/>
</dbReference>
<dbReference type="PROSITE" id="PS50097">
    <property type="entry name" value="BTB"/>
    <property type="match status" value="1"/>
</dbReference>
<dbReference type="Proteomes" id="UP001239445">
    <property type="component" value="Unassembled WGS sequence"/>
</dbReference>
<organism evidence="3 4">
    <name type="scientific">Echria macrotheca</name>
    <dbReference type="NCBI Taxonomy" id="438768"/>
    <lineage>
        <taxon>Eukaryota</taxon>
        <taxon>Fungi</taxon>
        <taxon>Dikarya</taxon>
        <taxon>Ascomycota</taxon>
        <taxon>Pezizomycotina</taxon>
        <taxon>Sordariomycetes</taxon>
        <taxon>Sordariomycetidae</taxon>
        <taxon>Sordariales</taxon>
        <taxon>Schizotheciaceae</taxon>
        <taxon>Echria</taxon>
    </lineage>
</organism>